<protein>
    <submittedName>
        <fullName evidence="3">Uncharacterized protein</fullName>
    </submittedName>
</protein>
<organism evidence="2 3">
    <name type="scientific">Macrostomum lignano</name>
    <dbReference type="NCBI Taxonomy" id="282301"/>
    <lineage>
        <taxon>Eukaryota</taxon>
        <taxon>Metazoa</taxon>
        <taxon>Spiralia</taxon>
        <taxon>Lophotrochozoa</taxon>
        <taxon>Platyhelminthes</taxon>
        <taxon>Rhabditophora</taxon>
        <taxon>Macrostomorpha</taxon>
        <taxon>Macrostomida</taxon>
        <taxon>Macrostomidae</taxon>
        <taxon>Macrostomum</taxon>
    </lineage>
</organism>
<evidence type="ECO:0000313" key="2">
    <source>
        <dbReference type="Proteomes" id="UP000095280"/>
    </source>
</evidence>
<feature type="region of interest" description="Disordered" evidence="1">
    <location>
        <begin position="1"/>
        <end position="50"/>
    </location>
</feature>
<feature type="compositionally biased region" description="Basic and acidic residues" evidence="1">
    <location>
        <begin position="1"/>
        <end position="16"/>
    </location>
</feature>
<dbReference type="WBParaSite" id="maker-unitig_44960-snap-gene-0.2-mRNA-1">
    <property type="protein sequence ID" value="maker-unitig_44960-snap-gene-0.2-mRNA-1"/>
    <property type="gene ID" value="maker-unitig_44960-snap-gene-0.2"/>
</dbReference>
<reference evidence="3" key="1">
    <citation type="submission" date="2016-11" db="UniProtKB">
        <authorList>
            <consortium name="WormBaseParasite"/>
        </authorList>
    </citation>
    <scope>IDENTIFICATION</scope>
</reference>
<proteinExistence type="predicted"/>
<feature type="compositionally biased region" description="Low complexity" evidence="1">
    <location>
        <begin position="24"/>
        <end position="34"/>
    </location>
</feature>
<evidence type="ECO:0000256" key="1">
    <source>
        <dbReference type="SAM" id="MobiDB-lite"/>
    </source>
</evidence>
<name>A0A1I8FRQ7_9PLAT</name>
<dbReference type="AlphaFoldDB" id="A0A1I8FRQ7"/>
<feature type="compositionally biased region" description="Polar residues" evidence="1">
    <location>
        <begin position="342"/>
        <end position="354"/>
    </location>
</feature>
<evidence type="ECO:0000313" key="3">
    <source>
        <dbReference type="WBParaSite" id="maker-unitig_44960-snap-gene-0.2-mRNA-1"/>
    </source>
</evidence>
<dbReference type="Proteomes" id="UP000095280">
    <property type="component" value="Unplaced"/>
</dbReference>
<feature type="compositionally biased region" description="Basic and acidic residues" evidence="1">
    <location>
        <begin position="110"/>
        <end position="123"/>
    </location>
</feature>
<feature type="region of interest" description="Disordered" evidence="1">
    <location>
        <begin position="68"/>
        <end position="132"/>
    </location>
</feature>
<accession>A0A1I8FRQ7</accession>
<feature type="compositionally biased region" description="Polar residues" evidence="1">
    <location>
        <begin position="375"/>
        <end position="386"/>
    </location>
</feature>
<feature type="compositionally biased region" description="Low complexity" evidence="1">
    <location>
        <begin position="97"/>
        <end position="107"/>
    </location>
</feature>
<keyword evidence="2" id="KW-1185">Reference proteome</keyword>
<sequence length="442" mass="47326">MKRNELSFKLPEVHFSDDDDDETSSTGGSNDSNSLDWQGEAEVGDNSDMAVDFPENRAVCATFASGAGFGQRKEDSAEMQKPATPTQSAAAKTVCLGRGTSTAASSRRGSRSEDFDGGEKIHDAGQLSWPQGNGGSWAPLKLGDVADAQLSKVLDQLQLPDEPADIDITPALTAEPDAARNDELLRQLSQHSLMFSGSRQPKPNNRLRQPAAAQHQQAQQWLLALLTVAAVRQHTRTRSLIGALQAMEASAKRQTVRVDLRHSQAASLQMSDLLRFGPTLLDSSEAKANATARLETIIERAARRMRTIAQREVSGWTRIDGAKQAGWPANSQANLKRPPAQKVSTTAFAGTKTSPVAGGDAASDKDSQPVPAVSQKENGLSKTASSADSINCLAPAGKRSLSLPPIASARLSRPWRPNLVAVGSNRFAHDDVCFYPSRLRAS</sequence>
<feature type="region of interest" description="Disordered" evidence="1">
    <location>
        <begin position="324"/>
        <end position="386"/>
    </location>
</feature>